<proteinExistence type="predicted"/>
<dbReference type="PANTHER" id="PTHR30143:SF0">
    <property type="entry name" value="2-KETO-4-PENTENOATE HYDRATASE"/>
    <property type="match status" value="1"/>
</dbReference>
<dbReference type="InterPro" id="IPR011234">
    <property type="entry name" value="Fumarylacetoacetase-like_C"/>
</dbReference>
<evidence type="ECO:0000256" key="1">
    <source>
        <dbReference type="ARBA" id="ARBA00023239"/>
    </source>
</evidence>
<dbReference type="Pfam" id="PF01557">
    <property type="entry name" value="FAA_hydrolase"/>
    <property type="match status" value="1"/>
</dbReference>
<dbReference type="AlphaFoldDB" id="A0A1I3ZD91"/>
<dbReference type="EMBL" id="FORT01000013">
    <property type="protein sequence ID" value="SFK41549.1"/>
    <property type="molecule type" value="Genomic_DNA"/>
</dbReference>
<dbReference type="GO" id="GO:0005737">
    <property type="term" value="C:cytoplasm"/>
    <property type="evidence" value="ECO:0007669"/>
    <property type="project" value="TreeGrafter"/>
</dbReference>
<dbReference type="Proteomes" id="UP000198915">
    <property type="component" value="Unassembled WGS sequence"/>
</dbReference>
<accession>A0A1I3ZD91</accession>
<dbReference type="SUPFAM" id="SSF56529">
    <property type="entry name" value="FAH"/>
    <property type="match status" value="1"/>
</dbReference>
<organism evidence="3 4">
    <name type="scientific">Brevibacillus centrosporus</name>
    <dbReference type="NCBI Taxonomy" id="54910"/>
    <lineage>
        <taxon>Bacteria</taxon>
        <taxon>Bacillati</taxon>
        <taxon>Bacillota</taxon>
        <taxon>Bacilli</taxon>
        <taxon>Bacillales</taxon>
        <taxon>Paenibacillaceae</taxon>
        <taxon>Brevibacillus</taxon>
    </lineage>
</organism>
<dbReference type="STRING" id="1884381.SAMN05518846_1139"/>
<evidence type="ECO:0000313" key="4">
    <source>
        <dbReference type="Proteomes" id="UP000198915"/>
    </source>
</evidence>
<keyword evidence="4" id="KW-1185">Reference proteome</keyword>
<evidence type="ECO:0000313" key="3">
    <source>
        <dbReference type="EMBL" id="SFK41549.1"/>
    </source>
</evidence>
<name>A0A1I3ZD91_9BACL</name>
<sequence>MGETELIEKIASILFKAEREAFEVDRMVDRYPELTSDLAYRIQNRVVELRSQAENSRISGRKLGLTSVAKQQMMGVDEPLYGVLLDRMLLPEESPISLKAFIHPKIEPELAFVFKREIKGPAASVAEVLDATAYVMPALEIIDSRYRNFSFTLLDVIADNASSAGYILGGPCYKPERLDLRLMGMVFKKNGRILSTSTGAAVMGHPARAIAWMANKLAETGQSIRPGEVVLSGALCEATSIAPGDEITVSLDGLGKASAVFTD</sequence>
<dbReference type="InterPro" id="IPR050772">
    <property type="entry name" value="Hydratase-Decarb/MhpD_sf"/>
</dbReference>
<feature type="domain" description="Fumarylacetoacetase-like C-terminal" evidence="2">
    <location>
        <begin position="76"/>
        <end position="258"/>
    </location>
</feature>
<reference evidence="4" key="1">
    <citation type="submission" date="2016-10" db="EMBL/GenBank/DDBJ databases">
        <authorList>
            <person name="Varghese N."/>
            <person name="Submissions S."/>
        </authorList>
    </citation>
    <scope>NUCLEOTIDE SEQUENCE [LARGE SCALE GENOMIC DNA]</scope>
    <source>
        <strain evidence="4">OK042</strain>
    </source>
</reference>
<evidence type="ECO:0000259" key="2">
    <source>
        <dbReference type="Pfam" id="PF01557"/>
    </source>
</evidence>
<protein>
    <submittedName>
        <fullName evidence="3">2-oxo-3-hexenedioate decarboxylase</fullName>
    </submittedName>
</protein>
<dbReference type="PANTHER" id="PTHR30143">
    <property type="entry name" value="ACID HYDRATASE"/>
    <property type="match status" value="1"/>
</dbReference>
<dbReference type="Gene3D" id="3.90.850.10">
    <property type="entry name" value="Fumarylacetoacetase-like, C-terminal domain"/>
    <property type="match status" value="1"/>
</dbReference>
<dbReference type="InterPro" id="IPR036663">
    <property type="entry name" value="Fumarylacetoacetase_C_sf"/>
</dbReference>
<keyword evidence="1" id="KW-0456">Lyase</keyword>
<dbReference type="GO" id="GO:0008684">
    <property type="term" value="F:2-oxopent-4-enoate hydratase activity"/>
    <property type="evidence" value="ECO:0007669"/>
    <property type="project" value="TreeGrafter"/>
</dbReference>
<dbReference type="RefSeq" id="WP_092272573.1">
    <property type="nucleotide sequence ID" value="NZ_BJOE01000083.1"/>
</dbReference>
<gene>
    <name evidence="3" type="ORF">SAMN05518846_1139</name>
</gene>